<dbReference type="PANTHER" id="PTHR30203">
    <property type="entry name" value="OUTER MEMBRANE CATION EFFLUX PROTEIN"/>
    <property type="match status" value="1"/>
</dbReference>
<dbReference type="InterPro" id="IPR010131">
    <property type="entry name" value="MdtP/NodT-like"/>
</dbReference>
<dbReference type="AlphaFoldDB" id="A0A1D7QK18"/>
<dbReference type="NCBIfam" id="TIGR01845">
    <property type="entry name" value="outer_NodT"/>
    <property type="match status" value="1"/>
</dbReference>
<dbReference type="GO" id="GO:0005886">
    <property type="term" value="C:plasma membrane"/>
    <property type="evidence" value="ECO:0007669"/>
    <property type="project" value="UniProtKB-SubCell"/>
</dbReference>
<keyword evidence="2" id="KW-0472">Membrane</keyword>
<keyword evidence="2" id="KW-0812">Transmembrane</keyword>
<dbReference type="PANTHER" id="PTHR30203:SF33">
    <property type="entry name" value="BLR4455 PROTEIN"/>
    <property type="match status" value="1"/>
</dbReference>
<evidence type="ECO:0000256" key="2">
    <source>
        <dbReference type="RuleBase" id="RU362097"/>
    </source>
</evidence>
<dbReference type="Pfam" id="PF02321">
    <property type="entry name" value="OEP"/>
    <property type="match status" value="2"/>
</dbReference>
<dbReference type="Proteomes" id="UP000094313">
    <property type="component" value="Chromosome"/>
</dbReference>
<gene>
    <name evidence="3" type="ORF">BFS30_18540</name>
</gene>
<comment type="subcellular location">
    <subcellularLocation>
        <location evidence="2">Cell membrane</location>
        <topology evidence="2">Lipid-anchor</topology>
    </subcellularLocation>
</comment>
<keyword evidence="2" id="KW-0564">Palmitate</keyword>
<dbReference type="GO" id="GO:0015562">
    <property type="term" value="F:efflux transmembrane transporter activity"/>
    <property type="evidence" value="ECO:0007669"/>
    <property type="project" value="InterPro"/>
</dbReference>
<name>A0A1D7QK18_9SPHI</name>
<dbReference type="SUPFAM" id="SSF56954">
    <property type="entry name" value="Outer membrane efflux proteins (OEP)"/>
    <property type="match status" value="1"/>
</dbReference>
<accession>A0A1D7QK18</accession>
<evidence type="ECO:0000313" key="4">
    <source>
        <dbReference type="Proteomes" id="UP000094313"/>
    </source>
</evidence>
<evidence type="ECO:0000313" key="3">
    <source>
        <dbReference type="EMBL" id="AOM78990.1"/>
    </source>
</evidence>
<reference evidence="3 4" key="1">
    <citation type="submission" date="2016-08" db="EMBL/GenBank/DDBJ databases">
        <authorList>
            <person name="Seilhamer J.J."/>
        </authorList>
    </citation>
    <scope>NUCLEOTIDE SEQUENCE [LARGE SCALE GENOMIC DNA]</scope>
    <source>
        <strain evidence="3 4">DX4</strain>
    </source>
</reference>
<keyword evidence="2" id="KW-0449">Lipoprotein</keyword>
<dbReference type="InterPro" id="IPR003423">
    <property type="entry name" value="OMP_efflux"/>
</dbReference>
<dbReference type="OrthoDB" id="9770517at2"/>
<dbReference type="EMBL" id="CP017141">
    <property type="protein sequence ID" value="AOM78990.1"/>
    <property type="molecule type" value="Genomic_DNA"/>
</dbReference>
<dbReference type="KEGG" id="psty:BFS30_18540"/>
<keyword evidence="2" id="KW-1134">Transmembrane beta strand</keyword>
<keyword evidence="4" id="KW-1185">Reference proteome</keyword>
<comment type="similarity">
    <text evidence="1 2">Belongs to the outer membrane factor (OMF) (TC 1.B.17) family.</text>
</comment>
<organism evidence="3 4">
    <name type="scientific">Pedobacter steynii</name>
    <dbReference type="NCBI Taxonomy" id="430522"/>
    <lineage>
        <taxon>Bacteria</taxon>
        <taxon>Pseudomonadati</taxon>
        <taxon>Bacteroidota</taxon>
        <taxon>Sphingobacteriia</taxon>
        <taxon>Sphingobacteriales</taxon>
        <taxon>Sphingobacteriaceae</taxon>
        <taxon>Pedobacter</taxon>
    </lineage>
</organism>
<evidence type="ECO:0000256" key="1">
    <source>
        <dbReference type="ARBA" id="ARBA00007613"/>
    </source>
</evidence>
<protein>
    <submittedName>
        <fullName evidence="3">RND transporter</fullName>
    </submittedName>
</protein>
<dbReference type="Gene3D" id="2.20.200.10">
    <property type="entry name" value="Outer membrane efflux proteins (OEP)"/>
    <property type="match status" value="1"/>
</dbReference>
<sequence length="472" mass="51340">MNHLHKLYTITALAILISGCKVGKEYVRPDMNLPQQFRSEEAKTDSSSVAALSTKVFFNDTELQSLIDSANAKNFDLLIALKNIESADQTLREAKVNFLPELGLNIQANSSTPSKNSLNGLSIGQFIGSRSVQDYNAALNLSWEIGFFGKLKGMKAKALSEYLQTREASKAIRSKLVSGVATGYYNLLMLDEQLQIANRTLALNDSTLRMTKLQWDAGLTTILAVQQAEAQKLSSAQLVPSLQQSISIQENALSLLTGTLPSSINRIKKLNDIAPAAQMLTGYPVALLNNRPDVKASEYALRASNESVGIAQASLYPSLNITANGGLNSFKASNWFNIPGSLFGMVAGSVTQPIFQRRKLKTAFEIAKVEREKSVLQFRQTVLTAVTEVSDALAKSARLKEQVAIAETRVNTLRSAIKNANMLFGSGMATYLEVILAQGNLLQSELELSNLKRQRLGADVELYTALGGGINE</sequence>
<dbReference type="PROSITE" id="PS51257">
    <property type="entry name" value="PROKAR_LIPOPROTEIN"/>
    <property type="match status" value="1"/>
</dbReference>
<dbReference type="Gene3D" id="1.20.1600.10">
    <property type="entry name" value="Outer membrane efflux proteins (OEP)"/>
    <property type="match status" value="1"/>
</dbReference>
<dbReference type="RefSeq" id="WP_069380653.1">
    <property type="nucleotide sequence ID" value="NZ_CP017141.1"/>
</dbReference>
<proteinExistence type="inferred from homology"/>